<dbReference type="Proteomes" id="UP000293360">
    <property type="component" value="Unassembled WGS sequence"/>
</dbReference>
<keyword evidence="4" id="KW-0472">Membrane</keyword>
<dbReference type="PANTHER" id="PTHR31571:SF1">
    <property type="entry name" value="ALTERED INHERITANCE OF MITOCHONDRIA PROTEIN 6"/>
    <property type="match status" value="1"/>
</dbReference>
<evidence type="ECO:0000256" key="3">
    <source>
        <dbReference type="SAM" id="MobiDB-lite"/>
    </source>
</evidence>
<name>A0A4Q4T072_9PEZI</name>
<dbReference type="GO" id="GO:0008081">
    <property type="term" value="F:phosphoric diester hydrolase activity"/>
    <property type="evidence" value="ECO:0007669"/>
    <property type="project" value="InterPro"/>
</dbReference>
<comment type="caution">
    <text evidence="5">The sequence shown here is derived from an EMBL/GenBank/DDBJ whole genome shotgun (WGS) entry which is preliminary data.</text>
</comment>
<dbReference type="AlphaFoldDB" id="A0A4Q4T072"/>
<sequence>MARDPSRSWPWLPDFLRRPQSHAYQPVDANGTFEDRASPYAKPEDVERRAANPERRVSFWANSFFAGVGVSLATLSIFSILYWLISCNLSSSSLNKGEAGNESLARYPTDFLRDVVPIPCHSHNDYWREMPLFSAIRAGCISVEADVWLFHESTELLVGHDTAALTLNRTFGSLYINPLVELLDRMNPKTPFYNGTRRGIFDVDPEQSLTLLVDVKTDAATTWPLVLEQLEPLRSRGWLTYLEGGAVHERQVTVVGTGNAPFDPLTDKSAHRDTFFDAPLDSLWKDPEVPDTETVRRYDYYNRTNSFYASTSFKEAIGPVSHGVLSEDQLRTIRGQIKGAHGRGLKARYWETPNWPIALRNSLWHTLVTEGVDILNVDDIHAASELVW</sequence>
<reference evidence="5 6" key="1">
    <citation type="submission" date="2018-06" db="EMBL/GenBank/DDBJ databases">
        <title>Complete Genomes of Monosporascus.</title>
        <authorList>
            <person name="Robinson A.J."/>
            <person name="Natvig D.O."/>
        </authorList>
    </citation>
    <scope>NUCLEOTIDE SEQUENCE [LARGE SCALE GENOMIC DNA]</scope>
    <source>
        <strain evidence="5 6">CBS 110550</strain>
    </source>
</reference>
<feature type="transmembrane region" description="Helical" evidence="4">
    <location>
        <begin position="59"/>
        <end position="85"/>
    </location>
</feature>
<keyword evidence="4" id="KW-0812">Transmembrane</keyword>
<dbReference type="InterPro" id="IPR017946">
    <property type="entry name" value="PLC-like_Pdiesterase_TIM-brl"/>
</dbReference>
<feature type="compositionally biased region" description="Basic and acidic residues" evidence="3">
    <location>
        <begin position="33"/>
        <end position="45"/>
    </location>
</feature>
<dbReference type="EMBL" id="QJNU01000666">
    <property type="protein sequence ID" value="RYO90236.1"/>
    <property type="molecule type" value="Genomic_DNA"/>
</dbReference>
<keyword evidence="6" id="KW-1185">Reference proteome</keyword>
<evidence type="ECO:0000313" key="6">
    <source>
        <dbReference type="Proteomes" id="UP000293360"/>
    </source>
</evidence>
<keyword evidence="4" id="KW-1133">Transmembrane helix</keyword>
<evidence type="ECO:0000256" key="4">
    <source>
        <dbReference type="SAM" id="Phobius"/>
    </source>
</evidence>
<dbReference type="PANTHER" id="PTHR31571">
    <property type="entry name" value="ALTERED INHERITANCE OF MITOCHONDRIA PROTEIN 6"/>
    <property type="match status" value="1"/>
</dbReference>
<evidence type="ECO:0000256" key="2">
    <source>
        <dbReference type="ARBA" id="ARBA00014286"/>
    </source>
</evidence>
<dbReference type="InterPro" id="IPR039559">
    <property type="entry name" value="AIM6_PI-PLC-like_dom"/>
</dbReference>
<dbReference type="STRING" id="155417.A0A4Q4T072"/>
<protein>
    <recommendedName>
        <fullName evidence="2">Altered inheritance of mitochondria protein 6</fullName>
    </recommendedName>
</protein>
<feature type="region of interest" description="Disordered" evidence="3">
    <location>
        <begin position="25"/>
        <end position="45"/>
    </location>
</feature>
<accession>A0A4Q4T072</accession>
<organism evidence="5 6">
    <name type="scientific">Monosporascus ibericus</name>
    <dbReference type="NCBI Taxonomy" id="155417"/>
    <lineage>
        <taxon>Eukaryota</taxon>
        <taxon>Fungi</taxon>
        <taxon>Dikarya</taxon>
        <taxon>Ascomycota</taxon>
        <taxon>Pezizomycotina</taxon>
        <taxon>Sordariomycetes</taxon>
        <taxon>Xylariomycetidae</taxon>
        <taxon>Xylariales</taxon>
        <taxon>Xylariales incertae sedis</taxon>
        <taxon>Monosporascus</taxon>
    </lineage>
</organism>
<dbReference type="InterPro" id="IPR051236">
    <property type="entry name" value="HAT_RTT109-like"/>
</dbReference>
<dbReference type="GO" id="GO:0006629">
    <property type="term" value="P:lipid metabolic process"/>
    <property type="evidence" value="ECO:0007669"/>
    <property type="project" value="InterPro"/>
</dbReference>
<proteinExistence type="inferred from homology"/>
<dbReference type="CDD" id="cd08577">
    <property type="entry name" value="PI-PLCc_GDPD_SF_unchar3"/>
    <property type="match status" value="1"/>
</dbReference>
<dbReference type="SUPFAM" id="SSF51695">
    <property type="entry name" value="PLC-like phosphodiesterases"/>
    <property type="match status" value="1"/>
</dbReference>
<dbReference type="OrthoDB" id="4153866at2759"/>
<evidence type="ECO:0000313" key="5">
    <source>
        <dbReference type="EMBL" id="RYO90236.1"/>
    </source>
</evidence>
<gene>
    <name evidence="5" type="ORF">DL764_008473</name>
</gene>
<evidence type="ECO:0000256" key="1">
    <source>
        <dbReference type="ARBA" id="ARBA00008858"/>
    </source>
</evidence>
<comment type="similarity">
    <text evidence="1">Belongs to the AIM6 family.</text>
</comment>